<dbReference type="InterPro" id="IPR027417">
    <property type="entry name" value="P-loop_NTPase"/>
</dbReference>
<dbReference type="Proteomes" id="UP001148482">
    <property type="component" value="Unassembled WGS sequence"/>
</dbReference>
<evidence type="ECO:0000313" key="4">
    <source>
        <dbReference type="EMBL" id="MCX2838131.1"/>
    </source>
</evidence>
<dbReference type="Gene3D" id="3.40.50.300">
    <property type="entry name" value="P-loop containing nucleotide triphosphate hydrolases"/>
    <property type="match status" value="1"/>
</dbReference>
<comment type="similarity">
    <text evidence="1">Belongs to the sulfotransferase 1 family.</text>
</comment>
<reference evidence="4" key="1">
    <citation type="submission" date="2022-11" db="EMBL/GenBank/DDBJ databases">
        <title>Salinimicrobium profundisediminis sp. nov., isolated from deep-sea sediment of the Mariana Trench.</title>
        <authorList>
            <person name="Fu H."/>
        </authorList>
    </citation>
    <scope>NUCLEOTIDE SEQUENCE</scope>
    <source>
        <strain evidence="4">MT39</strain>
    </source>
</reference>
<feature type="domain" description="Sulfotransferase" evidence="3">
    <location>
        <begin position="3"/>
        <end position="248"/>
    </location>
</feature>
<dbReference type="InterPro" id="IPR000863">
    <property type="entry name" value="Sulfotransferase_dom"/>
</dbReference>
<sequence>MNILQVSAPKSGSFWLNTILKKSLEQAGEEISYYIKTRPEYATLKQEKLSFKNQARTDMLDIDDNGVAFRVSSLLKEPVPNMQDYSQEASLAWTHSTWCQKTAEVFAFFDRKACIVRDPRDTALSAAKFAFTPYMQKHYPSPYNSIEEFFSAEYERLLEQWVWFYGNYLLHSGELDLHFVFYENLLKSFPKEYESLLKYLNLDLSEEEKKNIASEVSFSSMKEENPRHLHKGKSRKWVDGLSIDQIERAAIKAGPLMRIIGYPISPGEGDKLPAMPLDIPKKELEEILSKIDWKGLY</sequence>
<dbReference type="EMBL" id="JAPJDA010000011">
    <property type="protein sequence ID" value="MCX2838131.1"/>
    <property type="molecule type" value="Genomic_DNA"/>
</dbReference>
<evidence type="ECO:0000313" key="5">
    <source>
        <dbReference type="Proteomes" id="UP001148482"/>
    </source>
</evidence>
<evidence type="ECO:0000256" key="1">
    <source>
        <dbReference type="ARBA" id="ARBA00005771"/>
    </source>
</evidence>
<dbReference type="PANTHER" id="PTHR11783">
    <property type="entry name" value="SULFOTRANSFERASE SULT"/>
    <property type="match status" value="1"/>
</dbReference>
<keyword evidence="2" id="KW-0808">Transferase</keyword>
<comment type="caution">
    <text evidence="4">The sequence shown here is derived from an EMBL/GenBank/DDBJ whole genome shotgun (WGS) entry which is preliminary data.</text>
</comment>
<evidence type="ECO:0000259" key="3">
    <source>
        <dbReference type="Pfam" id="PF00685"/>
    </source>
</evidence>
<gene>
    <name evidence="4" type="ORF">OQ279_08180</name>
</gene>
<proteinExistence type="inferred from homology"/>
<dbReference type="Pfam" id="PF00685">
    <property type="entry name" value="Sulfotransfer_1"/>
    <property type="match status" value="1"/>
</dbReference>
<dbReference type="AlphaFoldDB" id="A0A9X3I0R9"/>
<dbReference type="SUPFAM" id="SSF52540">
    <property type="entry name" value="P-loop containing nucleoside triphosphate hydrolases"/>
    <property type="match status" value="1"/>
</dbReference>
<dbReference type="GO" id="GO:0008146">
    <property type="term" value="F:sulfotransferase activity"/>
    <property type="evidence" value="ECO:0007669"/>
    <property type="project" value="InterPro"/>
</dbReference>
<keyword evidence="5" id="KW-1185">Reference proteome</keyword>
<organism evidence="4 5">
    <name type="scientific">Salinimicrobium profundisediminis</name>
    <dbReference type="NCBI Taxonomy" id="2994553"/>
    <lineage>
        <taxon>Bacteria</taxon>
        <taxon>Pseudomonadati</taxon>
        <taxon>Bacteroidota</taxon>
        <taxon>Flavobacteriia</taxon>
        <taxon>Flavobacteriales</taxon>
        <taxon>Flavobacteriaceae</taxon>
        <taxon>Salinimicrobium</taxon>
    </lineage>
</organism>
<accession>A0A9X3I0R9</accession>
<protein>
    <submittedName>
        <fullName evidence="4">Sulfotransferase domain-containing protein</fullName>
    </submittedName>
</protein>
<name>A0A9X3I0R9_9FLAO</name>
<evidence type="ECO:0000256" key="2">
    <source>
        <dbReference type="ARBA" id="ARBA00022679"/>
    </source>
</evidence>
<dbReference type="RefSeq" id="WP_266069390.1">
    <property type="nucleotide sequence ID" value="NZ_JAPJDA010000011.1"/>
</dbReference>